<keyword evidence="3" id="KW-1185">Reference proteome</keyword>
<accession>A0A2V4N3U0</accession>
<evidence type="ECO:0000313" key="2">
    <source>
        <dbReference type="EMBL" id="PYC60291.1"/>
    </source>
</evidence>
<gene>
    <name evidence="2" type="ORF">C7C46_34060</name>
</gene>
<comment type="caution">
    <text evidence="2">The sequence shown here is derived from an EMBL/GenBank/DDBJ whole genome shotgun (WGS) entry which is preliminary data.</text>
</comment>
<sequence>TWGEGGRYGEFCRSLLLEAEGSHHERLRRILSPVCAPREGRERKERRKEKGKERRDERAGAAEFDGVAARGARRPGAGVG</sequence>
<proteinExistence type="predicted"/>
<protein>
    <submittedName>
        <fullName evidence="2">Uncharacterized protein</fullName>
    </submittedName>
</protein>
<feature type="compositionally biased region" description="Basic and acidic residues" evidence="1">
    <location>
        <begin position="38"/>
        <end position="60"/>
    </location>
</feature>
<dbReference type="Proteomes" id="UP000248039">
    <property type="component" value="Unassembled WGS sequence"/>
</dbReference>
<organism evidence="2 3">
    <name type="scientific">Streptomyces tateyamensis</name>
    <dbReference type="NCBI Taxonomy" id="565073"/>
    <lineage>
        <taxon>Bacteria</taxon>
        <taxon>Bacillati</taxon>
        <taxon>Actinomycetota</taxon>
        <taxon>Actinomycetes</taxon>
        <taxon>Kitasatosporales</taxon>
        <taxon>Streptomycetaceae</taxon>
        <taxon>Streptomyces</taxon>
    </lineage>
</organism>
<evidence type="ECO:0000256" key="1">
    <source>
        <dbReference type="SAM" id="MobiDB-lite"/>
    </source>
</evidence>
<feature type="compositionally biased region" description="Low complexity" evidence="1">
    <location>
        <begin position="66"/>
        <end position="80"/>
    </location>
</feature>
<name>A0A2V4N3U0_9ACTN</name>
<feature type="non-terminal residue" evidence="2">
    <location>
        <position position="1"/>
    </location>
</feature>
<feature type="region of interest" description="Disordered" evidence="1">
    <location>
        <begin position="38"/>
        <end position="80"/>
    </location>
</feature>
<dbReference type="EMBL" id="PYBW01000433">
    <property type="protein sequence ID" value="PYC60291.1"/>
    <property type="molecule type" value="Genomic_DNA"/>
</dbReference>
<feature type="non-terminal residue" evidence="2">
    <location>
        <position position="80"/>
    </location>
</feature>
<evidence type="ECO:0000313" key="3">
    <source>
        <dbReference type="Proteomes" id="UP000248039"/>
    </source>
</evidence>
<reference evidence="2 3" key="1">
    <citation type="submission" date="2018-03" db="EMBL/GenBank/DDBJ databases">
        <title>Bioinformatic expansion and discovery of thiopeptide antibiotics.</title>
        <authorList>
            <person name="Schwalen C.J."/>
            <person name="Hudson G.A."/>
            <person name="Mitchell D.A."/>
        </authorList>
    </citation>
    <scope>NUCLEOTIDE SEQUENCE [LARGE SCALE GENOMIC DNA]</scope>
    <source>
        <strain evidence="2 3">ATCC 21389</strain>
    </source>
</reference>
<dbReference type="AlphaFoldDB" id="A0A2V4N3U0"/>